<feature type="region of interest" description="Disordered" evidence="1">
    <location>
        <begin position="83"/>
        <end position="102"/>
    </location>
</feature>
<comment type="caution">
    <text evidence="2">The sequence shown here is derived from an EMBL/GenBank/DDBJ whole genome shotgun (WGS) entry which is preliminary data.</text>
</comment>
<keyword evidence="3" id="KW-1185">Reference proteome</keyword>
<dbReference type="PANTHER" id="PTHR36893">
    <property type="entry name" value="OS01G0275950 PROTEIN"/>
    <property type="match status" value="1"/>
</dbReference>
<dbReference type="AlphaFoldDB" id="A0A2U1KXR1"/>
<evidence type="ECO:0000313" key="3">
    <source>
        <dbReference type="Proteomes" id="UP000245207"/>
    </source>
</evidence>
<dbReference type="Proteomes" id="UP000245207">
    <property type="component" value="Unassembled WGS sequence"/>
</dbReference>
<gene>
    <name evidence="2" type="ORF">CTI12_AA555130</name>
</gene>
<dbReference type="OrthoDB" id="66678at2759"/>
<dbReference type="PANTHER" id="PTHR36893:SF1">
    <property type="entry name" value="BULB-TYPE LECTIN DOMAIN-CONTAINING PROTEIN"/>
    <property type="match status" value="1"/>
</dbReference>
<organism evidence="2 3">
    <name type="scientific">Artemisia annua</name>
    <name type="common">Sweet wormwood</name>
    <dbReference type="NCBI Taxonomy" id="35608"/>
    <lineage>
        <taxon>Eukaryota</taxon>
        <taxon>Viridiplantae</taxon>
        <taxon>Streptophyta</taxon>
        <taxon>Embryophyta</taxon>
        <taxon>Tracheophyta</taxon>
        <taxon>Spermatophyta</taxon>
        <taxon>Magnoliopsida</taxon>
        <taxon>eudicotyledons</taxon>
        <taxon>Gunneridae</taxon>
        <taxon>Pentapetalae</taxon>
        <taxon>asterids</taxon>
        <taxon>campanulids</taxon>
        <taxon>Asterales</taxon>
        <taxon>Asteraceae</taxon>
        <taxon>Asteroideae</taxon>
        <taxon>Anthemideae</taxon>
        <taxon>Artemisiinae</taxon>
        <taxon>Artemisia</taxon>
    </lineage>
</organism>
<reference evidence="2 3" key="1">
    <citation type="journal article" date="2018" name="Mol. Plant">
        <title>The genome of Artemisia annua provides insight into the evolution of Asteraceae family and artemisinin biosynthesis.</title>
        <authorList>
            <person name="Shen Q."/>
            <person name="Zhang L."/>
            <person name="Liao Z."/>
            <person name="Wang S."/>
            <person name="Yan T."/>
            <person name="Shi P."/>
            <person name="Liu M."/>
            <person name="Fu X."/>
            <person name="Pan Q."/>
            <person name="Wang Y."/>
            <person name="Lv Z."/>
            <person name="Lu X."/>
            <person name="Zhang F."/>
            <person name="Jiang W."/>
            <person name="Ma Y."/>
            <person name="Chen M."/>
            <person name="Hao X."/>
            <person name="Li L."/>
            <person name="Tang Y."/>
            <person name="Lv G."/>
            <person name="Zhou Y."/>
            <person name="Sun X."/>
            <person name="Brodelius P.E."/>
            <person name="Rose J.K.C."/>
            <person name="Tang K."/>
        </authorList>
    </citation>
    <scope>NUCLEOTIDE SEQUENCE [LARGE SCALE GENOMIC DNA]</scope>
    <source>
        <strain evidence="3">cv. Huhao1</strain>
        <tissue evidence="2">Leaf</tissue>
    </source>
</reference>
<proteinExistence type="predicted"/>
<accession>A0A2U1KXR1</accession>
<dbReference type="EMBL" id="PKPP01013013">
    <property type="protein sequence ID" value="PWA41541.1"/>
    <property type="molecule type" value="Genomic_DNA"/>
</dbReference>
<dbReference type="STRING" id="35608.A0A2U1KXR1"/>
<protein>
    <submittedName>
        <fullName evidence="2">Uncharacterized protein</fullName>
    </submittedName>
</protein>
<name>A0A2U1KXR1_ARTAN</name>
<evidence type="ECO:0000313" key="2">
    <source>
        <dbReference type="EMBL" id="PWA41541.1"/>
    </source>
</evidence>
<evidence type="ECO:0000256" key="1">
    <source>
        <dbReference type="SAM" id="MobiDB-lite"/>
    </source>
</evidence>
<sequence>MPNALGPTIRFSQDSLEQVSEHHHTHQHTNRKFEQKTTIFWEFEEKSKTWVQVKLPYDLVSCVNDNCTKVGIIEPINEAKNSDQKSTIKLSQEQDSNKKKKVKSDEKKIWNLGARKRLSVTKMSDDSIWVTGISGSIYERFWNGIQWVIAPHELPLQAGYAVSVFLVNHTVLALSEAGILYQMQLSENSQPIWVEFPPILDSSMWTQIKSGIISHDRE</sequence>